<evidence type="ECO:0000313" key="4">
    <source>
        <dbReference type="Proteomes" id="UP000308267"/>
    </source>
</evidence>
<evidence type="ECO:0000256" key="1">
    <source>
        <dbReference type="ARBA" id="ARBA00022786"/>
    </source>
</evidence>
<dbReference type="PROSITE" id="PS50181">
    <property type="entry name" value="FBOX"/>
    <property type="match status" value="1"/>
</dbReference>
<dbReference type="GO" id="GO:0019005">
    <property type="term" value="C:SCF ubiquitin ligase complex"/>
    <property type="evidence" value="ECO:0007669"/>
    <property type="project" value="TreeGrafter"/>
</dbReference>
<reference evidence="3 4" key="1">
    <citation type="journal article" date="2019" name="BMC Genomics">
        <title>New insights from Opisthorchis felineus genome: update on genomics of the epidemiologically important liver flukes.</title>
        <authorList>
            <person name="Ershov N.I."/>
            <person name="Mordvinov V.A."/>
            <person name="Prokhortchouk E.B."/>
            <person name="Pakharukova M.Y."/>
            <person name="Gunbin K.V."/>
            <person name="Ustyantsev K."/>
            <person name="Genaev M.A."/>
            <person name="Blinov A.G."/>
            <person name="Mazur A."/>
            <person name="Boulygina E."/>
            <person name="Tsygankova S."/>
            <person name="Khrameeva E."/>
            <person name="Chekanov N."/>
            <person name="Fan G."/>
            <person name="Xiao A."/>
            <person name="Zhang H."/>
            <person name="Xu X."/>
            <person name="Yang H."/>
            <person name="Solovyev V."/>
            <person name="Lee S.M."/>
            <person name="Liu X."/>
            <person name="Afonnikov D.A."/>
            <person name="Skryabin K.G."/>
        </authorList>
    </citation>
    <scope>NUCLEOTIDE SEQUENCE [LARGE SCALE GENOMIC DNA]</scope>
    <source>
        <strain evidence="3">AK-0245</strain>
        <tissue evidence="3">Whole organism</tissue>
    </source>
</reference>
<dbReference type="GO" id="GO:0031146">
    <property type="term" value="P:SCF-dependent proteasomal ubiquitin-dependent protein catabolic process"/>
    <property type="evidence" value="ECO:0007669"/>
    <property type="project" value="TreeGrafter"/>
</dbReference>
<dbReference type="OrthoDB" id="10257471at2759"/>
<protein>
    <recommendedName>
        <fullName evidence="2">F-box domain-containing protein</fullName>
    </recommendedName>
</protein>
<name>A0A4V3SD07_OPIFE</name>
<comment type="caution">
    <text evidence="3">The sequence shown here is derived from an EMBL/GenBank/DDBJ whole genome shotgun (WGS) entry which is preliminary data.</text>
</comment>
<dbReference type="InterPro" id="IPR006553">
    <property type="entry name" value="Leu-rich_rpt_Cys-con_subtyp"/>
</dbReference>
<dbReference type="STRING" id="147828.A0A4V3SD07"/>
<dbReference type="Proteomes" id="UP000308267">
    <property type="component" value="Unassembled WGS sequence"/>
</dbReference>
<dbReference type="Gene3D" id="3.80.10.10">
    <property type="entry name" value="Ribonuclease Inhibitor"/>
    <property type="match status" value="2"/>
</dbReference>
<dbReference type="InterPro" id="IPR055411">
    <property type="entry name" value="LRR_FXL15/At3g58940/PEG3-like"/>
</dbReference>
<dbReference type="EMBL" id="SJOL01009043">
    <property type="protein sequence ID" value="TGZ58954.1"/>
    <property type="molecule type" value="Genomic_DNA"/>
</dbReference>
<dbReference type="InterPro" id="IPR036047">
    <property type="entry name" value="F-box-like_dom_sf"/>
</dbReference>
<accession>A0A4V3SD07</accession>
<dbReference type="SMART" id="SM00367">
    <property type="entry name" value="LRR_CC"/>
    <property type="match status" value="7"/>
</dbReference>
<evidence type="ECO:0000313" key="3">
    <source>
        <dbReference type="EMBL" id="TGZ58954.1"/>
    </source>
</evidence>
<keyword evidence="4" id="KW-1185">Reference proteome</keyword>
<organism evidence="3 4">
    <name type="scientific">Opisthorchis felineus</name>
    <dbReference type="NCBI Taxonomy" id="147828"/>
    <lineage>
        <taxon>Eukaryota</taxon>
        <taxon>Metazoa</taxon>
        <taxon>Spiralia</taxon>
        <taxon>Lophotrochozoa</taxon>
        <taxon>Platyhelminthes</taxon>
        <taxon>Trematoda</taxon>
        <taxon>Digenea</taxon>
        <taxon>Opisthorchiida</taxon>
        <taxon>Opisthorchiata</taxon>
        <taxon>Opisthorchiidae</taxon>
        <taxon>Opisthorchis</taxon>
    </lineage>
</organism>
<dbReference type="SUPFAM" id="SSF81383">
    <property type="entry name" value="F-box domain"/>
    <property type="match status" value="1"/>
</dbReference>
<dbReference type="InterPro" id="IPR032675">
    <property type="entry name" value="LRR_dom_sf"/>
</dbReference>
<dbReference type="AlphaFoldDB" id="A0A4V3SD07"/>
<dbReference type="PANTHER" id="PTHR13318:SF95">
    <property type="entry name" value="F-BOX PROTEIN YLR352W"/>
    <property type="match status" value="1"/>
</dbReference>
<dbReference type="InterPro" id="IPR001810">
    <property type="entry name" value="F-box_dom"/>
</dbReference>
<feature type="domain" description="F-box" evidence="2">
    <location>
        <begin position="155"/>
        <end position="202"/>
    </location>
</feature>
<keyword evidence="1" id="KW-0833">Ubl conjugation pathway</keyword>
<proteinExistence type="predicted"/>
<dbReference type="SUPFAM" id="SSF52047">
    <property type="entry name" value="RNI-like"/>
    <property type="match status" value="1"/>
</dbReference>
<dbReference type="Pfam" id="PF24758">
    <property type="entry name" value="LRR_At5g56370"/>
    <property type="match status" value="1"/>
</dbReference>
<gene>
    <name evidence="3" type="ORF">CRM22_009333</name>
</gene>
<dbReference type="Pfam" id="PF12937">
    <property type="entry name" value="F-box-like"/>
    <property type="match status" value="1"/>
</dbReference>
<evidence type="ECO:0000259" key="2">
    <source>
        <dbReference type="PROSITE" id="PS50181"/>
    </source>
</evidence>
<dbReference type="PANTHER" id="PTHR13318">
    <property type="entry name" value="PARTNER OF PAIRED, ISOFORM B-RELATED"/>
    <property type="match status" value="1"/>
</dbReference>
<sequence>MCIIINCAPHQCFLPSARRSTNGVSLLSWFSIPGPILLRRNDRSSKDDPLVGICVDVRHFGSFLVYIVSMSSPLFHPTTSSRDSGLTINHGAIPASSGTAAFSKCHSEVTHVMCPDILVATTHDPLLESADMSYSVDRCDVSSDSISDQNESVTLGPIQLLPAELLLKIFSFLSQDDLVRNIPTVCRLWHFLSLSPVLRKRLVLRRDTPAEDILRSFETRPMLEVFRSPALDHADPVLPVALRSCPLLRCIDIGFCTLGQDAVDALALNLPPTLRHLNLEGVKNIGLNFIKTLVDRCPALEALNLSHCVDICDSCVQLIAAHLHSLQRLNLDGVPWLGDVSLHHLVDSDALQTGSLSAIWLDGFELSSEAVRFFTNELCALERRLELHRGVQILWISFCDNLNDSAIQPIGSLTGLTALTMRKAQQVTPQGWHGLFPAVLSCASSTLSPPLSQLEHLDLSEAPSVDDNVVAAICKCCGPKLRSLNLNWCWDLTDSSLDMIVDTCSSLRHLSLVGDHLIRGRALVSVPANLPHLNIVNLTQCNNVEDAVLEALASRLPQIYVFDYFGERVGGQPNDICHYDLWRSVGKVPICSD</sequence>